<dbReference type="PANTHER" id="PTHR34293">
    <property type="entry name" value="HTH-TYPE TRANSCRIPTIONAL REGULATOR TRMBL2"/>
    <property type="match status" value="1"/>
</dbReference>
<reference evidence="4 5" key="1">
    <citation type="submission" date="2016-11" db="EMBL/GenBank/DDBJ databases">
        <authorList>
            <person name="Jaros S."/>
            <person name="Januszkiewicz K."/>
            <person name="Wedrychowicz H."/>
        </authorList>
    </citation>
    <scope>NUCLEOTIDE SEQUENCE [LARGE SCALE GENOMIC DNA]</scope>
    <source>
        <strain evidence="4 5">DSM 43832</strain>
    </source>
</reference>
<feature type="domain" description="Transcription regulator TrmB C-terminal" evidence="3">
    <location>
        <begin position="130"/>
        <end position="222"/>
    </location>
</feature>
<dbReference type="PANTHER" id="PTHR34293:SF1">
    <property type="entry name" value="HTH-TYPE TRANSCRIPTIONAL REGULATOR TRMBL2"/>
    <property type="match status" value="1"/>
</dbReference>
<dbReference type="RefSeq" id="WP_281690547.1">
    <property type="nucleotide sequence ID" value="NZ_CALGVN010000056.1"/>
</dbReference>
<dbReference type="InterPro" id="IPR051797">
    <property type="entry name" value="TrmB-like"/>
</dbReference>
<dbReference type="InterPro" id="IPR002831">
    <property type="entry name" value="Tscrpt_reg_TrmB_N"/>
</dbReference>
<proteinExistence type="predicted"/>
<dbReference type="Proteomes" id="UP000184363">
    <property type="component" value="Unassembled WGS sequence"/>
</dbReference>
<feature type="domain" description="Transcription regulator TrmB N-terminal" evidence="2">
    <location>
        <begin position="22"/>
        <end position="78"/>
    </location>
</feature>
<evidence type="ECO:0000256" key="1">
    <source>
        <dbReference type="SAM" id="MobiDB-lite"/>
    </source>
</evidence>
<dbReference type="InterPro" id="IPR036390">
    <property type="entry name" value="WH_DNA-bd_sf"/>
</dbReference>
<dbReference type="CDD" id="cd09124">
    <property type="entry name" value="PLDc_like_TrmB_middle"/>
    <property type="match status" value="1"/>
</dbReference>
<dbReference type="SUPFAM" id="SSF46785">
    <property type="entry name" value="Winged helix' DNA-binding domain"/>
    <property type="match status" value="1"/>
</dbReference>
<name>A0A1M6T8C0_PSETH</name>
<accession>A0A1M6T8C0</accession>
<dbReference type="Gene3D" id="1.10.10.10">
    <property type="entry name" value="Winged helix-like DNA-binding domain superfamily/Winged helix DNA-binding domain"/>
    <property type="match status" value="1"/>
</dbReference>
<dbReference type="AlphaFoldDB" id="A0A1M6T8C0"/>
<feature type="compositionally biased region" description="Polar residues" evidence="1">
    <location>
        <begin position="308"/>
        <end position="318"/>
    </location>
</feature>
<organism evidence="4 5">
    <name type="scientific">Pseudonocardia thermophila</name>
    <dbReference type="NCBI Taxonomy" id="1848"/>
    <lineage>
        <taxon>Bacteria</taxon>
        <taxon>Bacillati</taxon>
        <taxon>Actinomycetota</taxon>
        <taxon>Actinomycetes</taxon>
        <taxon>Pseudonocardiales</taxon>
        <taxon>Pseudonocardiaceae</taxon>
        <taxon>Pseudonocardia</taxon>
    </lineage>
</organism>
<protein>
    <submittedName>
        <fullName evidence="4">Transcriptional regulator</fullName>
    </submittedName>
</protein>
<keyword evidence="5" id="KW-1185">Reference proteome</keyword>
<dbReference type="Pfam" id="PF11495">
    <property type="entry name" value="Regulator_TrmB"/>
    <property type="match status" value="1"/>
</dbReference>
<dbReference type="EMBL" id="FRAP01000007">
    <property type="protein sequence ID" value="SHK53227.1"/>
    <property type="molecule type" value="Genomic_DNA"/>
</dbReference>
<dbReference type="Pfam" id="PF01978">
    <property type="entry name" value="TrmB"/>
    <property type="match status" value="1"/>
</dbReference>
<evidence type="ECO:0000259" key="2">
    <source>
        <dbReference type="Pfam" id="PF01978"/>
    </source>
</evidence>
<evidence type="ECO:0000259" key="3">
    <source>
        <dbReference type="Pfam" id="PF11495"/>
    </source>
</evidence>
<dbReference type="InterPro" id="IPR021586">
    <property type="entry name" value="Tscrpt_reg_TrmB_C"/>
</dbReference>
<dbReference type="STRING" id="1848.SAMN05443637_107220"/>
<gene>
    <name evidence="4" type="ORF">SAMN05443637_107220</name>
</gene>
<evidence type="ECO:0000313" key="4">
    <source>
        <dbReference type="EMBL" id="SHK53227.1"/>
    </source>
</evidence>
<sequence length="318" mass="34273">MTAAGTAEGRGNMSQQSVVEELQRLGMSGYEAKAYVALVAAGTPLNGYEVAKRSGVPRSTVYETLGKLVSRGAAYEVRAGEASVGYISLPPSALLDRMRRDFDQSIETLRAELPQVASPPQVRLVHSMVDRASLLDRAEDVVAAAQTDLFLSGWPEEIAELKPLVKRAADEGVDVSVVSFGEDPDPVGNTIAHRFSKPEVVLENLGCRLLVIAADREQAVIGGIVNGEAWGVYTDDPAVVLVAVEYVRHDIAMHLIAEKFDVEDFEQFWTSDPALNHLRADHGAAAALLRRSAGQAAQARRPRRRTPKSGSATTQSSK</sequence>
<evidence type="ECO:0000313" key="5">
    <source>
        <dbReference type="Proteomes" id="UP000184363"/>
    </source>
</evidence>
<dbReference type="InterPro" id="IPR036388">
    <property type="entry name" value="WH-like_DNA-bd_sf"/>
</dbReference>
<feature type="region of interest" description="Disordered" evidence="1">
    <location>
        <begin position="291"/>
        <end position="318"/>
    </location>
</feature>